<sequence length="726" mass="83135">MESRRLLHGLPPQNPDGKNQTCAKQRHEHIMGKLKDSIFTTLMGSNPSGTLTQEAKSYIENKLHVMFQNFDTPTHPPYASMIRTAIIELNEEAGSSEESISGFIEKEFEGLPCGHVAFLSHHLRRLCESGEIVRKNDGRYMIGVDYGDIEDEKEMGERTNIRQMEYQLVSIPNASETCLIEQKLEEDCQAERQELEIIDDYSKVKEKQIVVFEEQQRHAVEKHEVEEQSETLREGIEATEQQIEVLYRTQGPSVELNDEEKNCPKNQLHEVIEETNHLQKLQIEVCEEYTSVRGQQNRVIEEKNMFQEQQTQLLYLTQGPSEELNDEEQNCPQNQQHEVIEELNGMQKLHLEVCEEYTSVSRQQNGVIEEKNMLQEQQTEVRNDRAEDQLVNIPSASETIGRCLDCNGSSYSLKESCMELVTKKTEFLDRLMGNLNSFGGMEQQEQLTESPCTERASNVEVIKEQKQLQEREHRLIRGESRSLEHQNQVETKLLSLYCLNGEGVSGNSSVGESPLPAVKEYLKESLNQVHLQQQAKIIHGDWKHIVVCGLKAQQLTRLVINRRHPSHNWLKSNSSYHGVKPQGGVKQDHPPEGQLRPSKAEGNGGQQKAPELHLDNERRSHRSRSRARTRCRPKLDADATMSFILALPSDQQQRSEQKLHHQPEGQLRPSKAEVLYCHCLQINNKTLSRSCSISQRVKGDLPMKKVIKIIIEAYVFMLDVSIGNES</sequence>
<dbReference type="EMBL" id="CM047741">
    <property type="protein sequence ID" value="KAJ0038834.1"/>
    <property type="molecule type" value="Genomic_DNA"/>
</dbReference>
<keyword evidence="2" id="KW-1185">Reference proteome</keyword>
<name>A0ACC0YKI9_9ROSI</name>
<evidence type="ECO:0000313" key="2">
    <source>
        <dbReference type="Proteomes" id="UP001163603"/>
    </source>
</evidence>
<organism evidence="1 2">
    <name type="scientific">Pistacia integerrima</name>
    <dbReference type="NCBI Taxonomy" id="434235"/>
    <lineage>
        <taxon>Eukaryota</taxon>
        <taxon>Viridiplantae</taxon>
        <taxon>Streptophyta</taxon>
        <taxon>Embryophyta</taxon>
        <taxon>Tracheophyta</taxon>
        <taxon>Spermatophyta</taxon>
        <taxon>Magnoliopsida</taxon>
        <taxon>eudicotyledons</taxon>
        <taxon>Gunneridae</taxon>
        <taxon>Pentapetalae</taxon>
        <taxon>rosids</taxon>
        <taxon>malvids</taxon>
        <taxon>Sapindales</taxon>
        <taxon>Anacardiaceae</taxon>
        <taxon>Pistacia</taxon>
    </lineage>
</organism>
<proteinExistence type="predicted"/>
<accession>A0ACC0YKI9</accession>
<comment type="caution">
    <text evidence="1">The sequence shown here is derived from an EMBL/GenBank/DDBJ whole genome shotgun (WGS) entry which is preliminary data.</text>
</comment>
<protein>
    <submittedName>
        <fullName evidence="1">Uncharacterized protein</fullName>
    </submittedName>
</protein>
<reference evidence="2" key="1">
    <citation type="journal article" date="2023" name="G3 (Bethesda)">
        <title>Genome assembly and association tests identify interacting loci associated with vigor, precocity, and sex in interspecific pistachio rootstocks.</title>
        <authorList>
            <person name="Palmer W."/>
            <person name="Jacygrad E."/>
            <person name="Sagayaradj S."/>
            <person name="Cavanaugh K."/>
            <person name="Han R."/>
            <person name="Bertier L."/>
            <person name="Beede B."/>
            <person name="Kafkas S."/>
            <person name="Golino D."/>
            <person name="Preece J."/>
            <person name="Michelmore R."/>
        </authorList>
    </citation>
    <scope>NUCLEOTIDE SEQUENCE [LARGE SCALE GENOMIC DNA]</scope>
</reference>
<gene>
    <name evidence="1" type="ORF">Pint_22267</name>
</gene>
<evidence type="ECO:0000313" key="1">
    <source>
        <dbReference type="EMBL" id="KAJ0038834.1"/>
    </source>
</evidence>
<dbReference type="Proteomes" id="UP001163603">
    <property type="component" value="Chromosome 6"/>
</dbReference>